<dbReference type="NCBIfam" id="NF006564">
    <property type="entry name" value="PRK09071.1"/>
    <property type="match status" value="1"/>
</dbReference>
<keyword evidence="5" id="KW-1185">Reference proteome</keyword>
<name>A0A1E2USU3_9GAMM</name>
<gene>
    <name evidence="4" type="ORF">A3196_14350</name>
</gene>
<evidence type="ECO:0000313" key="4">
    <source>
        <dbReference type="EMBL" id="ODB97833.1"/>
    </source>
</evidence>
<organism evidence="4 5">
    <name type="scientific">Candidatus Thiodiazotropha endoloripes</name>
    <dbReference type="NCBI Taxonomy" id="1818881"/>
    <lineage>
        <taxon>Bacteria</taxon>
        <taxon>Pseudomonadati</taxon>
        <taxon>Pseudomonadota</taxon>
        <taxon>Gammaproteobacteria</taxon>
        <taxon>Chromatiales</taxon>
        <taxon>Sedimenticolaceae</taxon>
        <taxon>Candidatus Thiodiazotropha</taxon>
    </lineage>
</organism>
<dbReference type="InterPro" id="IPR035902">
    <property type="entry name" value="Nuc_phospho_transferase"/>
</dbReference>
<evidence type="ECO:0000256" key="1">
    <source>
        <dbReference type="ARBA" id="ARBA00022676"/>
    </source>
</evidence>
<dbReference type="RefSeq" id="WP_069024649.1">
    <property type="nucleotide sequence ID" value="NZ_LVJZ01000003.1"/>
</dbReference>
<dbReference type="SUPFAM" id="SSF47648">
    <property type="entry name" value="Nucleoside phosphorylase/phosphoribosyltransferase N-terminal domain"/>
    <property type="match status" value="1"/>
</dbReference>
<dbReference type="GO" id="GO:0004048">
    <property type="term" value="F:anthranilate phosphoribosyltransferase activity"/>
    <property type="evidence" value="ECO:0007669"/>
    <property type="project" value="InterPro"/>
</dbReference>
<protein>
    <recommendedName>
        <fullName evidence="3">Glycosyl transferase family 3 N-terminal domain-containing protein</fullName>
    </recommendedName>
</protein>
<sequence length="333" mass="37124">MMHPFAKYIQILGKGKNGMRPLTRSEAYEAMNMITCYDVEPEQIGAFMMLMRVKEETAEEVAGFVQALKESLPINQQAQTPAIDWAAYAGKKRQLPWFLLAALILARRGYPVLMHGMSRSDDRVYVPEALDALDMSAANSIRDAEQQLSENGFAYIPISKLSPLASQLIATRELFGLRPPLHTVVRMLNPLSAPLTLMGVFHPNFAAIHQQAAQILELKRALICKGEGGEFERIPDRAAELNGLSNGETWLESWPNLSKPGLQTKQQRLNLNHYRSVWDGEIEDQYGSLAVTGTLALVIRALGLAAEPVEAHRMAESWWQTRHQADAVFEAAS</sequence>
<dbReference type="InterPro" id="IPR036320">
    <property type="entry name" value="Glycosyl_Trfase_fam3_N_dom_sf"/>
</dbReference>
<dbReference type="GO" id="GO:0000162">
    <property type="term" value="P:L-tryptophan biosynthetic process"/>
    <property type="evidence" value="ECO:0007669"/>
    <property type="project" value="InterPro"/>
</dbReference>
<proteinExistence type="predicted"/>
<dbReference type="Gene3D" id="1.20.970.10">
    <property type="entry name" value="Transferase, Pyrimidine Nucleoside Phosphorylase, Chain C"/>
    <property type="match status" value="1"/>
</dbReference>
<dbReference type="PANTHER" id="PTHR43285">
    <property type="entry name" value="ANTHRANILATE PHOSPHORIBOSYLTRANSFERASE"/>
    <property type="match status" value="1"/>
</dbReference>
<dbReference type="PANTHER" id="PTHR43285:SF2">
    <property type="entry name" value="ANTHRANILATE PHOSPHORIBOSYLTRANSFERASE"/>
    <property type="match status" value="1"/>
</dbReference>
<comment type="caution">
    <text evidence="4">The sequence shown here is derived from an EMBL/GenBank/DDBJ whole genome shotgun (WGS) entry which is preliminary data.</text>
</comment>
<evidence type="ECO:0000313" key="5">
    <source>
        <dbReference type="Proteomes" id="UP000094849"/>
    </source>
</evidence>
<dbReference type="Proteomes" id="UP000094849">
    <property type="component" value="Unassembled WGS sequence"/>
</dbReference>
<accession>A0A1E2USU3</accession>
<dbReference type="EMBL" id="LVJZ01000003">
    <property type="protein sequence ID" value="ODB97833.1"/>
    <property type="molecule type" value="Genomic_DNA"/>
</dbReference>
<keyword evidence="1" id="KW-0328">Glycosyltransferase</keyword>
<dbReference type="AlphaFoldDB" id="A0A1E2USU3"/>
<evidence type="ECO:0000256" key="2">
    <source>
        <dbReference type="ARBA" id="ARBA00022679"/>
    </source>
</evidence>
<dbReference type="InterPro" id="IPR017459">
    <property type="entry name" value="Glycosyl_Trfase_fam3_N_dom"/>
</dbReference>
<evidence type="ECO:0000259" key="3">
    <source>
        <dbReference type="Pfam" id="PF02885"/>
    </source>
</evidence>
<dbReference type="Pfam" id="PF02885">
    <property type="entry name" value="Glycos_trans_3N"/>
    <property type="match status" value="1"/>
</dbReference>
<dbReference type="GO" id="GO:0005829">
    <property type="term" value="C:cytosol"/>
    <property type="evidence" value="ECO:0007669"/>
    <property type="project" value="TreeGrafter"/>
</dbReference>
<keyword evidence="2" id="KW-0808">Transferase</keyword>
<feature type="domain" description="Glycosyl transferase family 3 N-terminal" evidence="3">
    <location>
        <begin position="9"/>
        <end position="71"/>
    </location>
</feature>
<dbReference type="Gene3D" id="3.40.1030.10">
    <property type="entry name" value="Nucleoside phosphorylase/phosphoribosyltransferase catalytic domain"/>
    <property type="match status" value="1"/>
</dbReference>
<dbReference type="SUPFAM" id="SSF52418">
    <property type="entry name" value="Nucleoside phosphorylase/phosphoribosyltransferase catalytic domain"/>
    <property type="match status" value="1"/>
</dbReference>
<dbReference type="InterPro" id="IPR005940">
    <property type="entry name" value="Anthranilate_Pribosyl_Tfrase"/>
</dbReference>
<dbReference type="STRING" id="1818881.A3196_14350"/>
<reference evidence="4 5" key="1">
    <citation type="submission" date="2016-03" db="EMBL/GenBank/DDBJ databases">
        <title>Chemosynthetic sulphur-oxidizing symbionts of marine invertebrate animals are capable of nitrogen fixation.</title>
        <authorList>
            <person name="Petersen J.M."/>
            <person name="Kemper A."/>
            <person name="Gruber-Vodicka H."/>
            <person name="Cardini U."/>
            <person name="Geest Mvander."/>
            <person name="Kleiner M."/>
            <person name="Bulgheresi S."/>
            <person name="Fussmann M."/>
            <person name="Herbold C."/>
            <person name="Seah B.K.B."/>
            <person name="Antony C.Paul."/>
            <person name="Liu D."/>
            <person name="Belitz A."/>
            <person name="Weber M."/>
        </authorList>
    </citation>
    <scope>NUCLEOTIDE SEQUENCE [LARGE SCALE GENOMIC DNA]</scope>
    <source>
        <strain evidence="4">G_D</strain>
    </source>
</reference>